<evidence type="ECO:0000259" key="5">
    <source>
        <dbReference type="PROSITE" id="PS50102"/>
    </source>
</evidence>
<feature type="region of interest" description="Disordered" evidence="4">
    <location>
        <begin position="623"/>
        <end position="712"/>
    </location>
</feature>
<evidence type="ECO:0000256" key="2">
    <source>
        <dbReference type="ARBA" id="ARBA00022884"/>
    </source>
</evidence>
<feature type="region of interest" description="Disordered" evidence="4">
    <location>
        <begin position="521"/>
        <end position="569"/>
    </location>
</feature>
<feature type="domain" description="RRM" evidence="5">
    <location>
        <begin position="345"/>
        <end position="424"/>
    </location>
</feature>
<evidence type="ECO:0000313" key="7">
    <source>
        <dbReference type="Proteomes" id="UP000646827"/>
    </source>
</evidence>
<dbReference type="InterPro" id="IPR012677">
    <property type="entry name" value="Nucleotide-bd_a/b_plait_sf"/>
</dbReference>
<gene>
    <name evidence="6" type="ORF">INT45_011780</name>
</gene>
<dbReference type="AlphaFoldDB" id="A0A8H7VQJ5"/>
<evidence type="ECO:0000313" key="6">
    <source>
        <dbReference type="EMBL" id="KAG2225098.1"/>
    </source>
</evidence>
<feature type="compositionally biased region" description="Low complexity" evidence="4">
    <location>
        <begin position="625"/>
        <end position="662"/>
    </location>
</feature>
<dbReference type="PANTHER" id="PTHR24012">
    <property type="entry name" value="RNA BINDING PROTEIN"/>
    <property type="match status" value="1"/>
</dbReference>
<evidence type="ECO:0000256" key="3">
    <source>
        <dbReference type="PROSITE-ProRule" id="PRU00176"/>
    </source>
</evidence>
<dbReference type="InterPro" id="IPR000504">
    <property type="entry name" value="RRM_dom"/>
</dbReference>
<dbReference type="EMBL" id="JAEPRB010000032">
    <property type="protein sequence ID" value="KAG2225098.1"/>
    <property type="molecule type" value="Genomic_DNA"/>
</dbReference>
<reference evidence="6 7" key="1">
    <citation type="submission" date="2020-12" db="EMBL/GenBank/DDBJ databases">
        <title>Metabolic potential, ecology and presence of endohyphal bacteria is reflected in genomic diversity of Mucoromycotina.</title>
        <authorList>
            <person name="Muszewska A."/>
            <person name="Okrasinska A."/>
            <person name="Steczkiewicz K."/>
            <person name="Drgas O."/>
            <person name="Orlowska M."/>
            <person name="Perlinska-Lenart U."/>
            <person name="Aleksandrzak-Piekarczyk T."/>
            <person name="Szatraj K."/>
            <person name="Zielenkiewicz U."/>
            <person name="Pilsyk S."/>
            <person name="Malc E."/>
            <person name="Mieczkowski P."/>
            <person name="Kruszewska J.S."/>
            <person name="Biernat P."/>
            <person name="Pawlowska J."/>
        </authorList>
    </citation>
    <scope>NUCLEOTIDE SEQUENCE [LARGE SCALE GENOMIC DNA]</scope>
    <source>
        <strain evidence="6 7">CBS 142.35</strain>
    </source>
</reference>
<dbReference type="Proteomes" id="UP000646827">
    <property type="component" value="Unassembled WGS sequence"/>
</dbReference>
<dbReference type="Pfam" id="PF00076">
    <property type="entry name" value="RRM_1"/>
    <property type="match status" value="1"/>
</dbReference>
<organism evidence="6 7">
    <name type="scientific">Circinella minor</name>
    <dbReference type="NCBI Taxonomy" id="1195481"/>
    <lineage>
        <taxon>Eukaryota</taxon>
        <taxon>Fungi</taxon>
        <taxon>Fungi incertae sedis</taxon>
        <taxon>Mucoromycota</taxon>
        <taxon>Mucoromycotina</taxon>
        <taxon>Mucoromycetes</taxon>
        <taxon>Mucorales</taxon>
        <taxon>Lichtheimiaceae</taxon>
        <taxon>Circinella</taxon>
    </lineage>
</organism>
<feature type="region of interest" description="Disordered" evidence="4">
    <location>
        <begin position="255"/>
        <end position="335"/>
    </location>
</feature>
<evidence type="ECO:0000256" key="4">
    <source>
        <dbReference type="SAM" id="MobiDB-lite"/>
    </source>
</evidence>
<feature type="compositionally biased region" description="Low complexity" evidence="4">
    <location>
        <begin position="691"/>
        <end position="710"/>
    </location>
</feature>
<dbReference type="CDD" id="cd00590">
    <property type="entry name" value="RRM_SF"/>
    <property type="match status" value="1"/>
</dbReference>
<dbReference type="Gene3D" id="3.30.70.330">
    <property type="match status" value="1"/>
</dbReference>
<comment type="caution">
    <text evidence="6">The sequence shown here is derived from an EMBL/GenBank/DDBJ whole genome shotgun (WGS) entry which is preliminary data.</text>
</comment>
<feature type="compositionally biased region" description="Low complexity" evidence="4">
    <location>
        <begin position="263"/>
        <end position="288"/>
    </location>
</feature>
<feature type="compositionally biased region" description="Polar residues" evidence="4">
    <location>
        <begin position="420"/>
        <end position="431"/>
    </location>
</feature>
<dbReference type="GO" id="GO:0003723">
    <property type="term" value="F:RNA binding"/>
    <property type="evidence" value="ECO:0007669"/>
    <property type="project" value="UniProtKB-UniRule"/>
</dbReference>
<keyword evidence="2 3" id="KW-0694">RNA-binding</keyword>
<feature type="compositionally biased region" description="Pro residues" evidence="4">
    <location>
        <begin position="531"/>
        <end position="541"/>
    </location>
</feature>
<dbReference type="SMART" id="SM00360">
    <property type="entry name" value="RRM"/>
    <property type="match status" value="1"/>
</dbReference>
<sequence length="778" mass="88597">MARFFNEDHEKVFVLAPQIDDDEENFLVRYNSELIEIFSGYNNKQQEQSIDQSAGLNEYYYKGVRRIIAGHIQFHNEAQAERAYALFNDTSIIITKNPTAPNIRRVRIRLELLYYDQTPVDDSNINNNNNGNNKLLPALLHIRGIPPTIHNWFQETYDTFRKQGRLLKCQRRHRCAIHQSNMQKSSEYCSDKHDPTIIVQYMSKEESDKAMIQLNGSVLFDSCIMSIIVKTTPPAYPPEKSSDNSKRPMSYTKIKTRGHGRLSQDSLASPSSSSSSSSTVFQQRSSQQRYHHHQRQQQQPTIIDEKPPTTPTTISSTTASASPTKPTSNNNRLQRLELKPAMDLCNIYIKHIDPSIKSTELFNLFKPFGRIISARVMEDPSTGSSRGFGFVSYSHPTEAAEALIEMDGYTGPDSNKVENPISSSTSGNNDGNEQKSTEAINEWIGEPMSVRFHEPRVPRPERDYQQQVLKLFQSHLSPHFSFDCVLPAVSSDTITSGNADINSTEDVTGGLAHHGNTVGTSVNYSHHHHPPPPLMMPPPAGPHHQQHSPTAYYSPYSPSPTQSTQPVSPFTLQHHHPYIFSPTHSSYVIPHSPRATGTNSTYYYYYPQQTHIIPEYFTSPLPTAQQQQQMIHHQQSQQSSQSQRQYTPVKYQQQSSSPSSLQKPKKATGDEQKLQQTKMTNKDEKHNNELVTSNNTDVTSSDSSVNTPTNNKEKMIENDEGRQRLFEAVRQNLPQNESDFKINNVVDKLMERLDRKERSICLFNEDYLEHRIKQVFES</sequence>
<feature type="compositionally biased region" description="Low complexity" evidence="4">
    <location>
        <begin position="548"/>
        <end position="569"/>
    </location>
</feature>
<evidence type="ECO:0000256" key="1">
    <source>
        <dbReference type="ARBA" id="ARBA00022737"/>
    </source>
</evidence>
<proteinExistence type="predicted"/>
<feature type="compositionally biased region" description="Low complexity" evidence="4">
    <location>
        <begin position="311"/>
        <end position="328"/>
    </location>
</feature>
<dbReference type="OrthoDB" id="6159137at2759"/>
<name>A0A8H7VQJ5_9FUNG</name>
<protein>
    <recommendedName>
        <fullName evidence="5">RRM domain-containing protein</fullName>
    </recommendedName>
</protein>
<dbReference type="InterPro" id="IPR035979">
    <property type="entry name" value="RBD_domain_sf"/>
</dbReference>
<keyword evidence="1" id="KW-0677">Repeat</keyword>
<feature type="region of interest" description="Disordered" evidence="4">
    <location>
        <begin position="409"/>
        <end position="436"/>
    </location>
</feature>
<dbReference type="SUPFAM" id="SSF54928">
    <property type="entry name" value="RNA-binding domain, RBD"/>
    <property type="match status" value="1"/>
</dbReference>
<keyword evidence="7" id="KW-1185">Reference proteome</keyword>
<dbReference type="PROSITE" id="PS50102">
    <property type="entry name" value="RRM"/>
    <property type="match status" value="1"/>
</dbReference>
<accession>A0A8H7VQJ5</accession>